<evidence type="ECO:0000313" key="10">
    <source>
        <dbReference type="Proteomes" id="UP000297891"/>
    </source>
</evidence>
<feature type="domain" description="PAS" evidence="7">
    <location>
        <begin position="29"/>
        <end position="81"/>
    </location>
</feature>
<dbReference type="InterPro" id="IPR052162">
    <property type="entry name" value="Sensor_kinase/Photoreceptor"/>
</dbReference>
<reference evidence="9" key="1">
    <citation type="journal article" date="2019" name="PLoS Negl. Trop. Dis.">
        <title>Revisiting the worldwide diversity of Leptospira species in the environment.</title>
        <authorList>
            <person name="Vincent A.T."/>
            <person name="Schiettekatte O."/>
            <person name="Bourhy P."/>
            <person name="Veyrier F.J."/>
            <person name="Picardeau M."/>
        </authorList>
    </citation>
    <scope>NUCLEOTIDE SEQUENCE [LARGE SCALE GENOMIC DNA]</scope>
    <source>
        <strain evidence="9">201800277</strain>
    </source>
</reference>
<evidence type="ECO:0000259" key="6">
    <source>
        <dbReference type="PROSITE" id="PS50109"/>
    </source>
</evidence>
<dbReference type="SMART" id="SM00086">
    <property type="entry name" value="PAC"/>
    <property type="match status" value="2"/>
</dbReference>
<dbReference type="PANTHER" id="PTHR43304">
    <property type="entry name" value="PHYTOCHROME-LIKE PROTEIN CPH1"/>
    <property type="match status" value="1"/>
</dbReference>
<dbReference type="InterPro" id="IPR001610">
    <property type="entry name" value="PAC"/>
</dbReference>
<dbReference type="InterPro" id="IPR035965">
    <property type="entry name" value="PAS-like_dom_sf"/>
</dbReference>
<evidence type="ECO:0000256" key="5">
    <source>
        <dbReference type="ARBA" id="ARBA00022777"/>
    </source>
</evidence>
<dbReference type="PROSITE" id="PS50112">
    <property type="entry name" value="PAS"/>
    <property type="match status" value="2"/>
</dbReference>
<dbReference type="SUPFAM" id="SSF55874">
    <property type="entry name" value="ATPase domain of HSP90 chaperone/DNA topoisomerase II/histidine kinase"/>
    <property type="match status" value="1"/>
</dbReference>
<sequence>MKISSVGLPDAEILHLVTAISRELVCLHEPDGTYIYVSPNSEKIIGYKSEELIGKNPYDYFHPDERRLIQERSHQPILRGEENIHSTFRFLHKDGNYIWLQSDNRLTIHPTTGAKYIHTSSRDISEKIDTEANLATAERRFNTMFHNSPIGLVLTGKNGYIDEANLAFADFLGYQIYEIIGKHFSDISSLDELEENLKFRDEVQKGIIDNYSIEKQYIHKSGNKVWAFITVTVLRDDKGHPIHYLAQIIDIDQRKKNEVVLQKRIGDLQSKSNSLFIQNKQHESYDQIIFHELQKSLNQLNHLLDSIKTSNQFPETKGWEADLLYAVQNLESLIAENKSILQMKSPDSYQCELVDISQTLKNALEQMEGRWKNEAIKVQTEFSKAPTAYLSKDFLEMVFLQLFDNSDRFTHPGRTQNISIESFSDGSQTAISYSDNGTGVDLDQYNDQFFNLNETFRRQMDGRGLGLFLIQSKIESVGGKVEMQSISGEGITFRMYFPNRSLGI</sequence>
<dbReference type="PRINTS" id="PR00344">
    <property type="entry name" value="BCTRLSENSOR"/>
</dbReference>
<gene>
    <name evidence="9" type="ORF">EHQ30_03425</name>
</gene>
<dbReference type="SMART" id="SM00091">
    <property type="entry name" value="PAS"/>
    <property type="match status" value="2"/>
</dbReference>
<dbReference type="InterPro" id="IPR003594">
    <property type="entry name" value="HATPase_dom"/>
</dbReference>
<dbReference type="GO" id="GO:0004673">
    <property type="term" value="F:protein histidine kinase activity"/>
    <property type="evidence" value="ECO:0007669"/>
    <property type="project" value="UniProtKB-EC"/>
</dbReference>
<dbReference type="EC" id="2.7.13.3" evidence="2"/>
<dbReference type="Pfam" id="PF02518">
    <property type="entry name" value="HATPase_c"/>
    <property type="match status" value="1"/>
</dbReference>
<dbReference type="Pfam" id="PF08447">
    <property type="entry name" value="PAS_3"/>
    <property type="match status" value="1"/>
</dbReference>
<dbReference type="AlphaFoldDB" id="A0A2M9Y6Y5"/>
<proteinExistence type="predicted"/>
<comment type="caution">
    <text evidence="9">The sequence shown here is derived from an EMBL/GenBank/DDBJ whole genome shotgun (WGS) entry which is preliminary data.</text>
</comment>
<comment type="catalytic activity">
    <reaction evidence="1">
        <text>ATP + protein L-histidine = ADP + protein N-phospho-L-histidine.</text>
        <dbReference type="EC" id="2.7.13.3"/>
    </reaction>
</comment>
<evidence type="ECO:0000259" key="7">
    <source>
        <dbReference type="PROSITE" id="PS50112"/>
    </source>
</evidence>
<dbReference type="InterPro" id="IPR013655">
    <property type="entry name" value="PAS_fold_3"/>
</dbReference>
<keyword evidence="4" id="KW-0808">Transferase</keyword>
<feature type="domain" description="PAS" evidence="7">
    <location>
        <begin position="137"/>
        <end position="210"/>
    </location>
</feature>
<dbReference type="NCBIfam" id="TIGR00229">
    <property type="entry name" value="sensory_box"/>
    <property type="match status" value="2"/>
</dbReference>
<organism evidence="9 10">
    <name type="scientific">Leptospira brenneri</name>
    <dbReference type="NCBI Taxonomy" id="2023182"/>
    <lineage>
        <taxon>Bacteria</taxon>
        <taxon>Pseudomonadati</taxon>
        <taxon>Spirochaetota</taxon>
        <taxon>Spirochaetia</taxon>
        <taxon>Leptospirales</taxon>
        <taxon>Leptospiraceae</taxon>
        <taxon>Leptospira</taxon>
    </lineage>
</organism>
<dbReference type="SMART" id="SM00387">
    <property type="entry name" value="HATPase_c"/>
    <property type="match status" value="1"/>
</dbReference>
<protein>
    <recommendedName>
        <fullName evidence="2">histidine kinase</fullName>
        <ecNumber evidence="2">2.7.13.3</ecNumber>
    </recommendedName>
</protein>
<evidence type="ECO:0000256" key="1">
    <source>
        <dbReference type="ARBA" id="ARBA00000085"/>
    </source>
</evidence>
<dbReference type="EMBL" id="RQFP01000001">
    <property type="protein sequence ID" value="TGK95700.1"/>
    <property type="molecule type" value="Genomic_DNA"/>
</dbReference>
<dbReference type="InterPro" id="IPR005467">
    <property type="entry name" value="His_kinase_dom"/>
</dbReference>
<dbReference type="RefSeq" id="WP_100789337.1">
    <property type="nucleotide sequence ID" value="NZ_NPDQ01000001.1"/>
</dbReference>
<accession>A0A2M9Y6Y5</accession>
<evidence type="ECO:0000256" key="2">
    <source>
        <dbReference type="ARBA" id="ARBA00012438"/>
    </source>
</evidence>
<dbReference type="InterPro" id="IPR004358">
    <property type="entry name" value="Sig_transdc_His_kin-like_C"/>
</dbReference>
<dbReference type="PANTHER" id="PTHR43304:SF1">
    <property type="entry name" value="PAC DOMAIN-CONTAINING PROTEIN"/>
    <property type="match status" value="1"/>
</dbReference>
<dbReference type="InterPro" id="IPR000014">
    <property type="entry name" value="PAS"/>
</dbReference>
<dbReference type="OrthoDB" id="344048at2"/>
<name>A0A2M9Y6Y5_9LEPT</name>
<evidence type="ECO:0000259" key="8">
    <source>
        <dbReference type="PROSITE" id="PS50113"/>
    </source>
</evidence>
<dbReference type="CDD" id="cd00130">
    <property type="entry name" value="PAS"/>
    <property type="match status" value="2"/>
</dbReference>
<keyword evidence="3" id="KW-0597">Phosphoprotein</keyword>
<evidence type="ECO:0000313" key="9">
    <source>
        <dbReference type="EMBL" id="TGK95700.1"/>
    </source>
</evidence>
<feature type="domain" description="Histidine kinase" evidence="6">
    <location>
        <begin position="288"/>
        <end position="501"/>
    </location>
</feature>
<feature type="domain" description="PAC" evidence="8">
    <location>
        <begin position="211"/>
        <end position="263"/>
    </location>
</feature>
<keyword evidence="5" id="KW-0418">Kinase</keyword>
<evidence type="ECO:0000256" key="4">
    <source>
        <dbReference type="ARBA" id="ARBA00022679"/>
    </source>
</evidence>
<dbReference type="Gene3D" id="3.30.450.20">
    <property type="entry name" value="PAS domain"/>
    <property type="match status" value="2"/>
</dbReference>
<dbReference type="InterPro" id="IPR000700">
    <property type="entry name" value="PAS-assoc_C"/>
</dbReference>
<dbReference type="Pfam" id="PF13426">
    <property type="entry name" value="PAS_9"/>
    <property type="match status" value="1"/>
</dbReference>
<dbReference type="Gene3D" id="3.30.565.10">
    <property type="entry name" value="Histidine kinase-like ATPase, C-terminal domain"/>
    <property type="match status" value="1"/>
</dbReference>
<dbReference type="InterPro" id="IPR036890">
    <property type="entry name" value="HATPase_C_sf"/>
</dbReference>
<dbReference type="Proteomes" id="UP000297891">
    <property type="component" value="Unassembled WGS sequence"/>
</dbReference>
<dbReference type="PROSITE" id="PS50113">
    <property type="entry name" value="PAC"/>
    <property type="match status" value="1"/>
</dbReference>
<evidence type="ECO:0000256" key="3">
    <source>
        <dbReference type="ARBA" id="ARBA00022553"/>
    </source>
</evidence>
<dbReference type="PROSITE" id="PS50109">
    <property type="entry name" value="HIS_KIN"/>
    <property type="match status" value="1"/>
</dbReference>
<dbReference type="SUPFAM" id="SSF55785">
    <property type="entry name" value="PYP-like sensor domain (PAS domain)"/>
    <property type="match status" value="2"/>
</dbReference>
<keyword evidence="10" id="KW-1185">Reference proteome</keyword>